<proteinExistence type="predicted"/>
<dbReference type="GO" id="GO:0009235">
    <property type="term" value="P:cobalamin metabolic process"/>
    <property type="evidence" value="ECO:0007669"/>
    <property type="project" value="InterPro"/>
</dbReference>
<dbReference type="PANTHER" id="PTHR13192">
    <property type="entry name" value="MY011 PROTEIN"/>
    <property type="match status" value="1"/>
</dbReference>
<protein>
    <submittedName>
        <fullName evidence="1">2OG-FeII_Oxy_2 domain-containing protein</fullName>
    </submittedName>
</protein>
<sequence>MKCAFLGRMLWSVSVFGRGFQTSFPCLSTTFSESLQPLVLLSKQRSPTRNWPETQLGPIDAIHPRYSLPGFVGLTEIWLKTENHPSPTTLILPPLPSHHHASIMIQTKQFVEDLYSELYPLVPKIDTSLLKCVVNTCPRLLKSDLSSLFHGKDFSGSWMTTITFSHHNKQNKISEKLEYLTETFIRSAIDICGSLKNLGYWADFIHPSTGKPFLGPHFDQNLAEMDNQLASFGFVVDDLGCCRFLRSKISGKQMFIGIIFTDAPSDHPVLSHLSSPEH</sequence>
<organism evidence="1">
    <name type="scientific">Mesocestoides corti</name>
    <name type="common">Flatworm</name>
    <dbReference type="NCBI Taxonomy" id="53468"/>
    <lineage>
        <taxon>Eukaryota</taxon>
        <taxon>Metazoa</taxon>
        <taxon>Spiralia</taxon>
        <taxon>Lophotrochozoa</taxon>
        <taxon>Platyhelminthes</taxon>
        <taxon>Cestoda</taxon>
        <taxon>Eucestoda</taxon>
        <taxon>Cyclophyllidea</taxon>
        <taxon>Mesocestoididae</taxon>
        <taxon>Mesocestoides</taxon>
    </lineage>
</organism>
<dbReference type="InterPro" id="IPR019362">
    <property type="entry name" value="MMADHC"/>
</dbReference>
<dbReference type="AlphaFoldDB" id="A0A5K3F3Y8"/>
<dbReference type="WBParaSite" id="MCU_005344-RA">
    <property type="protein sequence ID" value="MCU_005344-RA"/>
    <property type="gene ID" value="MCU_005344"/>
</dbReference>
<dbReference type="GO" id="GO:0005739">
    <property type="term" value="C:mitochondrion"/>
    <property type="evidence" value="ECO:0007669"/>
    <property type="project" value="TreeGrafter"/>
</dbReference>
<dbReference type="Pfam" id="PF10229">
    <property type="entry name" value="MMADHC"/>
    <property type="match status" value="1"/>
</dbReference>
<reference evidence="1" key="1">
    <citation type="submission" date="2019-11" db="UniProtKB">
        <authorList>
            <consortium name="WormBaseParasite"/>
        </authorList>
    </citation>
    <scope>IDENTIFICATION</scope>
</reference>
<evidence type="ECO:0000313" key="1">
    <source>
        <dbReference type="WBParaSite" id="MCU_005344-RA"/>
    </source>
</evidence>
<name>A0A5K3F3Y8_MESCO</name>
<accession>A0A5K3F3Y8</accession>
<dbReference type="PANTHER" id="PTHR13192:SF3">
    <property type="entry name" value="COBALAMIN TRAFFICKING PROTEIN CBLD"/>
    <property type="match status" value="1"/>
</dbReference>